<dbReference type="EMBL" id="BK015217">
    <property type="protein sequence ID" value="DAD96466.1"/>
    <property type="molecule type" value="Genomic_DNA"/>
</dbReference>
<protein>
    <recommendedName>
        <fullName evidence="1">Phage neck terminator protein gp12-like domain-containing protein</fullName>
    </recommendedName>
</protein>
<evidence type="ECO:0000259" key="1">
    <source>
        <dbReference type="Pfam" id="PF23961"/>
    </source>
</evidence>
<reference evidence="2" key="1">
    <citation type="journal article" date="2021" name="Proc. Natl. Acad. Sci. U.S.A.">
        <title>A Catalog of Tens of Thousands of Viruses from Human Metagenomes Reveals Hidden Associations with Chronic Diseases.</title>
        <authorList>
            <person name="Tisza M.J."/>
            <person name="Buck C.B."/>
        </authorList>
    </citation>
    <scope>NUCLEOTIDE SEQUENCE</scope>
    <source>
        <strain evidence="2">Ctj3P51</strain>
    </source>
</reference>
<sequence length="178" mass="20075">MIPVTTYENALIELRKIILSYSGLSNDLLLNGDSLYGPDVLKMITDLIGEAPELSDTFIVFEFKEIPSDTYGIDPEEMLALAPYGLFLKVYGDKCHEFAHKLITIFKYPPAVEYFRTRGIKIINTSTVGSLNEFINNVRWPRCDIEIDVLCNFSIEFALPGDTHYAESITTPVNIIKA</sequence>
<name>A0A8S5NQB3_9CAUD</name>
<proteinExistence type="predicted"/>
<organism evidence="2">
    <name type="scientific">Myoviridae sp. ctj3P51</name>
    <dbReference type="NCBI Taxonomy" id="2826687"/>
    <lineage>
        <taxon>Viruses</taxon>
        <taxon>Duplodnaviria</taxon>
        <taxon>Heunggongvirae</taxon>
        <taxon>Uroviricota</taxon>
        <taxon>Caudoviricetes</taxon>
    </lineage>
</organism>
<feature type="domain" description="Phage neck terminator protein gp12-like" evidence="1">
    <location>
        <begin position="53"/>
        <end position="169"/>
    </location>
</feature>
<dbReference type="InterPro" id="IPR057087">
    <property type="entry name" value="Gp12-like"/>
</dbReference>
<dbReference type="Pfam" id="PF23961">
    <property type="entry name" value="Phage_tail_terminator_9"/>
    <property type="match status" value="1"/>
</dbReference>
<accession>A0A8S5NQB3</accession>
<evidence type="ECO:0000313" key="2">
    <source>
        <dbReference type="EMBL" id="DAD96466.1"/>
    </source>
</evidence>